<proteinExistence type="predicted"/>
<evidence type="ECO:0000313" key="3">
    <source>
        <dbReference type="Proteomes" id="UP000253782"/>
    </source>
</evidence>
<dbReference type="OrthoDB" id="6194714at2"/>
<organism evidence="2 3">
    <name type="scientific">Dyella tabacisoli</name>
    <dbReference type="NCBI Taxonomy" id="2282381"/>
    <lineage>
        <taxon>Bacteria</taxon>
        <taxon>Pseudomonadati</taxon>
        <taxon>Pseudomonadota</taxon>
        <taxon>Gammaproteobacteria</taxon>
        <taxon>Lysobacterales</taxon>
        <taxon>Rhodanobacteraceae</taxon>
        <taxon>Dyella</taxon>
    </lineage>
</organism>
<evidence type="ECO:0000256" key="1">
    <source>
        <dbReference type="SAM" id="SignalP"/>
    </source>
</evidence>
<name>A0A369UQU5_9GAMM</name>
<accession>A0A369UQU5</accession>
<keyword evidence="1" id="KW-0732">Signal</keyword>
<feature type="chain" id="PRO_5016587424" description="DUF3828 domain-containing protein" evidence="1">
    <location>
        <begin position="21"/>
        <end position="315"/>
    </location>
</feature>
<evidence type="ECO:0000313" key="2">
    <source>
        <dbReference type="EMBL" id="RDD82425.1"/>
    </source>
</evidence>
<keyword evidence="3" id="KW-1185">Reference proteome</keyword>
<feature type="signal peptide" evidence="1">
    <location>
        <begin position="1"/>
        <end position="20"/>
    </location>
</feature>
<evidence type="ECO:0008006" key="4">
    <source>
        <dbReference type="Google" id="ProtNLM"/>
    </source>
</evidence>
<protein>
    <recommendedName>
        <fullName evidence="4">DUF3828 domain-containing protein</fullName>
    </recommendedName>
</protein>
<comment type="caution">
    <text evidence="2">The sequence shown here is derived from an EMBL/GenBank/DDBJ whole genome shotgun (WGS) entry which is preliminary data.</text>
</comment>
<dbReference type="EMBL" id="QQAH01000006">
    <property type="protein sequence ID" value="RDD82425.1"/>
    <property type="molecule type" value="Genomic_DNA"/>
</dbReference>
<dbReference type="RefSeq" id="WP_114845286.1">
    <property type="nucleotide sequence ID" value="NZ_JBHSPE010000008.1"/>
</dbReference>
<dbReference type="AlphaFoldDB" id="A0A369UQU5"/>
<reference evidence="2 3" key="1">
    <citation type="submission" date="2018-07" db="EMBL/GenBank/DDBJ databases">
        <title>Dyella tabacisoli L4-6T, whole genome shotgun sequence.</title>
        <authorList>
            <person name="Zhou X.-K."/>
            <person name="Li W.-J."/>
            <person name="Duan Y.-Q."/>
        </authorList>
    </citation>
    <scope>NUCLEOTIDE SEQUENCE [LARGE SCALE GENOMIC DNA]</scope>
    <source>
        <strain evidence="2 3">L4-6</strain>
    </source>
</reference>
<gene>
    <name evidence="2" type="ORF">DVJ77_07735</name>
</gene>
<dbReference type="PROSITE" id="PS51257">
    <property type="entry name" value="PROKAR_LIPOPROTEIN"/>
    <property type="match status" value="1"/>
</dbReference>
<dbReference type="Proteomes" id="UP000253782">
    <property type="component" value="Unassembled WGS sequence"/>
</dbReference>
<sequence length="315" mass="34892">MRFHSLRHLLLAFVAVLALAACHNKDKDQQEAAKPGGDTPEAAIQQSIDLIKANDFAGFWKHALPPAEYATLRADWTRPKPEQQPITDEDRAKFAENLRQFTEVDAETKLYAQFKPKLAQMQLQYKDQLPIMIGIVQQIAKTGIDQDKQMGDTQKQQARDVLGVLAPWAQQVPWFDQDKAKQAVGTVVTTARKLGLKSADDTRKLDFDSAMQKYAIGFTGVKQLLGIYGLSVDDSLNSAKVTPMESKDGHARVKIDYTLLGKPLSTEYALVQQDGRWYSEDMLRHVHEAHARLLAPAPSASTPAPAASAAIATKM</sequence>